<reference evidence="2 4" key="2">
    <citation type="journal article" date="2013" name="Nature">
        <title>Insights into bilaterian evolution from three spiralian genomes.</title>
        <authorList>
            <person name="Simakov O."/>
            <person name="Marletaz F."/>
            <person name="Cho S.J."/>
            <person name="Edsinger-Gonzales E."/>
            <person name="Havlak P."/>
            <person name="Hellsten U."/>
            <person name="Kuo D.H."/>
            <person name="Larsson T."/>
            <person name="Lv J."/>
            <person name="Arendt D."/>
            <person name="Savage R."/>
            <person name="Osoegawa K."/>
            <person name="de Jong P."/>
            <person name="Grimwood J."/>
            <person name="Chapman J.A."/>
            <person name="Shapiro H."/>
            <person name="Aerts A."/>
            <person name="Otillar R.P."/>
            <person name="Terry A.Y."/>
            <person name="Boore J.L."/>
            <person name="Grigoriev I.V."/>
            <person name="Lindberg D.R."/>
            <person name="Seaver E.C."/>
            <person name="Weisblat D.A."/>
            <person name="Putnam N.H."/>
            <person name="Rokhsar D.S."/>
        </authorList>
    </citation>
    <scope>NUCLEOTIDE SEQUENCE</scope>
    <source>
        <strain evidence="2 4">I ESC-2004</strain>
    </source>
</reference>
<evidence type="ECO:0000313" key="2">
    <source>
        <dbReference type="EMBL" id="ELU18654.1"/>
    </source>
</evidence>
<reference evidence="4" key="1">
    <citation type="submission" date="2012-12" db="EMBL/GenBank/DDBJ databases">
        <authorList>
            <person name="Hellsten U."/>
            <person name="Grimwood J."/>
            <person name="Chapman J.A."/>
            <person name="Shapiro H."/>
            <person name="Aerts A."/>
            <person name="Otillar R.P."/>
            <person name="Terry A.Y."/>
            <person name="Boore J.L."/>
            <person name="Simakov O."/>
            <person name="Marletaz F."/>
            <person name="Cho S.-J."/>
            <person name="Edsinger-Gonzales E."/>
            <person name="Havlak P."/>
            <person name="Kuo D.-H."/>
            <person name="Larsson T."/>
            <person name="Lv J."/>
            <person name="Arendt D."/>
            <person name="Savage R."/>
            <person name="Osoegawa K."/>
            <person name="de Jong P."/>
            <person name="Lindberg D.R."/>
            <person name="Seaver E.C."/>
            <person name="Weisblat D.A."/>
            <person name="Putnam N.H."/>
            <person name="Grigoriev I.V."/>
            <person name="Rokhsar D.S."/>
        </authorList>
    </citation>
    <scope>NUCLEOTIDE SEQUENCE</scope>
    <source>
        <strain evidence="4">I ESC-2004</strain>
    </source>
</reference>
<dbReference type="GO" id="GO:0031012">
    <property type="term" value="C:extracellular matrix"/>
    <property type="evidence" value="ECO:0007669"/>
    <property type="project" value="TreeGrafter"/>
</dbReference>
<dbReference type="GO" id="GO:0007508">
    <property type="term" value="P:larval heart development"/>
    <property type="evidence" value="ECO:0007669"/>
    <property type="project" value="TreeGrafter"/>
</dbReference>
<dbReference type="InterPro" id="IPR036691">
    <property type="entry name" value="Endo/exonu/phosph_ase_sf"/>
</dbReference>
<dbReference type="Proteomes" id="UP000014760">
    <property type="component" value="Unassembled WGS sequence"/>
</dbReference>
<dbReference type="AlphaFoldDB" id="R7VJ40"/>
<dbReference type="Gene3D" id="3.60.10.10">
    <property type="entry name" value="Endonuclease/exonuclease/phosphatase"/>
    <property type="match status" value="1"/>
</dbReference>
<dbReference type="PANTHER" id="PTHR33395">
    <property type="entry name" value="TRANSCRIPTASE, PUTATIVE-RELATED-RELATED"/>
    <property type="match status" value="1"/>
</dbReference>
<dbReference type="SUPFAM" id="SSF56219">
    <property type="entry name" value="DNase I-like"/>
    <property type="match status" value="1"/>
</dbReference>
<dbReference type="Pfam" id="PF03372">
    <property type="entry name" value="Exo_endo_phos"/>
    <property type="match status" value="1"/>
</dbReference>
<sequence>MFMFTLYRNIDNEYPDSIQVSDLIVHCIKRLFEIENCINTTFKFGCQSIVCICQAISVEDPFLTPYLKREKMCNNEVVAEARVLLCHDENLHEVKYMEKGALERVLFFVTRTESTTLERNLSALIQDCINTQQLENLVYQYNQAVKSSLDTHAPIMEIGLKGEDRKPCKHVASLIKRKKSGYYRNEFSEADHKQTFAFLRTLMKVPRHDRAPQKDDKIRATNFKFYFQLSSPILRRLPENNRDVADVHEICAKAEKIVKPTAVTRLLGKSHPNRPRIVKVTFPSTFDARTYRSKVEESKVTISDSFPNICCRPARTRDQQARHKTLGPEVYKLNQNAKSGLESFSLRPNGKRGCNNKAVKGLYLNARSIASVNKSRNKLVELRHLLSSFSAHILAISETWLTDAISDHEVLPDSFNVYRKDRSTTQPSKRGGGILLAIDTNIESNRRDDLENDFEIIVCEIICKRRSKIAVILCYKPPDSDSASFNASLTTILDNVYREFQDVCMLGDFNLSANDWRHPDRCSRATDSEIVCITQSHSLEQINFNPSNAYGNVLDLIFTSDLNLLYDVVALEDAFPSDHKVLYFNVALSLPIVSKHTRNVFNFKRSNLTML</sequence>
<dbReference type="HOGENOM" id="CLU_447083_0_0_1"/>
<feature type="domain" description="Endonuclease/exonuclease/phosphatase" evidence="1">
    <location>
        <begin position="364"/>
        <end position="579"/>
    </location>
</feature>
<evidence type="ECO:0000313" key="3">
    <source>
        <dbReference type="EnsemblMetazoa" id="CapteP209210"/>
    </source>
</evidence>
<dbReference type="EMBL" id="AMQN01003736">
    <property type="status" value="NOT_ANNOTATED_CDS"/>
    <property type="molecule type" value="Genomic_DNA"/>
</dbReference>
<dbReference type="EMBL" id="AMQN01003735">
    <property type="status" value="NOT_ANNOTATED_CDS"/>
    <property type="molecule type" value="Genomic_DNA"/>
</dbReference>
<evidence type="ECO:0000259" key="1">
    <source>
        <dbReference type="Pfam" id="PF03372"/>
    </source>
</evidence>
<reference evidence="3" key="3">
    <citation type="submission" date="2015-06" db="UniProtKB">
        <authorList>
            <consortium name="EnsemblMetazoa"/>
        </authorList>
    </citation>
    <scope>IDENTIFICATION</scope>
</reference>
<dbReference type="EnsemblMetazoa" id="CapteT209210">
    <property type="protein sequence ID" value="CapteP209210"/>
    <property type="gene ID" value="CapteG209210"/>
</dbReference>
<accession>R7VJ40</accession>
<dbReference type="OrthoDB" id="6157682at2759"/>
<dbReference type="InterPro" id="IPR005135">
    <property type="entry name" value="Endo/exonuclease/phosphatase"/>
</dbReference>
<dbReference type="PANTHER" id="PTHR33395:SF22">
    <property type="entry name" value="REVERSE TRANSCRIPTASE DOMAIN-CONTAINING PROTEIN"/>
    <property type="match status" value="1"/>
</dbReference>
<protein>
    <recommendedName>
        <fullName evidence="1">Endonuclease/exonuclease/phosphatase domain-containing protein</fullName>
    </recommendedName>
</protein>
<keyword evidence="4" id="KW-1185">Reference proteome</keyword>
<evidence type="ECO:0000313" key="4">
    <source>
        <dbReference type="Proteomes" id="UP000014760"/>
    </source>
</evidence>
<organism evidence="2">
    <name type="scientific">Capitella teleta</name>
    <name type="common">Polychaete worm</name>
    <dbReference type="NCBI Taxonomy" id="283909"/>
    <lineage>
        <taxon>Eukaryota</taxon>
        <taxon>Metazoa</taxon>
        <taxon>Spiralia</taxon>
        <taxon>Lophotrochozoa</taxon>
        <taxon>Annelida</taxon>
        <taxon>Polychaeta</taxon>
        <taxon>Sedentaria</taxon>
        <taxon>Scolecida</taxon>
        <taxon>Capitellidae</taxon>
        <taxon>Capitella</taxon>
    </lineage>
</organism>
<gene>
    <name evidence="2" type="ORF">CAPTEDRAFT_209210</name>
</gene>
<name>R7VJ40_CAPTE</name>
<dbReference type="EMBL" id="KB291800">
    <property type="protein sequence ID" value="ELU18654.1"/>
    <property type="molecule type" value="Genomic_DNA"/>
</dbReference>
<proteinExistence type="predicted"/>
<dbReference type="GO" id="GO:0061343">
    <property type="term" value="P:cell adhesion involved in heart morphogenesis"/>
    <property type="evidence" value="ECO:0007669"/>
    <property type="project" value="TreeGrafter"/>
</dbReference>
<dbReference type="GO" id="GO:0003824">
    <property type="term" value="F:catalytic activity"/>
    <property type="evidence" value="ECO:0007669"/>
    <property type="project" value="InterPro"/>
</dbReference>